<evidence type="ECO:0000256" key="8">
    <source>
        <dbReference type="ARBA" id="ARBA00023002"/>
    </source>
</evidence>
<dbReference type="EMBL" id="FZOC01000001">
    <property type="protein sequence ID" value="SNR63197.1"/>
    <property type="molecule type" value="Genomic_DNA"/>
</dbReference>
<dbReference type="UniPathway" id="UPA00253">
    <property type="reaction ID" value="UER00326"/>
</dbReference>
<accession>A0A238XWA2</accession>
<dbReference type="Gene3D" id="3.90.700.10">
    <property type="entry name" value="Succinate dehydrogenase/fumarate reductase flavoprotein, catalytic domain"/>
    <property type="match status" value="1"/>
</dbReference>
<evidence type="ECO:0000256" key="1">
    <source>
        <dbReference type="ARBA" id="ARBA00001974"/>
    </source>
</evidence>
<evidence type="ECO:0000256" key="7">
    <source>
        <dbReference type="ARBA" id="ARBA00022827"/>
    </source>
</evidence>
<dbReference type="Proteomes" id="UP000198324">
    <property type="component" value="Unassembled WGS sequence"/>
</dbReference>
<dbReference type="SUPFAM" id="SSF51905">
    <property type="entry name" value="FAD/NAD(P)-binding domain"/>
    <property type="match status" value="1"/>
</dbReference>
<reference evidence="14 15" key="1">
    <citation type="submission" date="2017-06" db="EMBL/GenBank/DDBJ databases">
        <authorList>
            <person name="Kim H.J."/>
            <person name="Triplett B.A."/>
        </authorList>
    </citation>
    <scope>NUCLEOTIDE SEQUENCE [LARGE SCALE GENOMIC DNA]</scope>
    <source>
        <strain evidence="14 15">DSM 13116</strain>
    </source>
</reference>
<comment type="function">
    <text evidence="11">Catalyzes the oxidation of L-aspartate to iminoaspartate.</text>
</comment>
<dbReference type="InterPro" id="IPR015939">
    <property type="entry name" value="Fum_Rdtase/Succ_DH_flav-like_C"/>
</dbReference>
<dbReference type="SUPFAM" id="SSF56425">
    <property type="entry name" value="Succinate dehydrogenase/fumarate reductase flavoprotein, catalytic domain"/>
    <property type="match status" value="1"/>
</dbReference>
<dbReference type="Gene3D" id="3.50.50.60">
    <property type="entry name" value="FAD/NAD(P)-binding domain"/>
    <property type="match status" value="1"/>
</dbReference>
<feature type="domain" description="Fumarate reductase/succinate dehydrogenase flavoprotein-like C-terminal" evidence="13">
    <location>
        <begin position="455"/>
        <end position="530"/>
    </location>
</feature>
<feature type="domain" description="FAD-dependent oxidoreductase 2 FAD-binding" evidence="12">
    <location>
        <begin position="9"/>
        <end position="399"/>
    </location>
</feature>
<dbReference type="EC" id="1.4.3.16" evidence="4 10"/>
<dbReference type="Pfam" id="PF00890">
    <property type="entry name" value="FAD_binding_2"/>
    <property type="match status" value="1"/>
</dbReference>
<keyword evidence="5 11" id="KW-0285">Flavoprotein</keyword>
<protein>
    <recommendedName>
        <fullName evidence="4 10">L-aspartate oxidase</fullName>
        <ecNumber evidence="4 10">1.4.3.16</ecNumber>
    </recommendedName>
</protein>
<comment type="catalytic activity">
    <reaction evidence="9">
        <text>L-aspartate + O2 = iminosuccinate + H2O2</text>
        <dbReference type="Rhea" id="RHEA:25876"/>
        <dbReference type="ChEBI" id="CHEBI:15379"/>
        <dbReference type="ChEBI" id="CHEBI:16240"/>
        <dbReference type="ChEBI" id="CHEBI:29991"/>
        <dbReference type="ChEBI" id="CHEBI:77875"/>
        <dbReference type="EC" id="1.4.3.16"/>
    </reaction>
    <physiologicalReaction direction="left-to-right" evidence="9">
        <dbReference type="Rhea" id="RHEA:25877"/>
    </physiologicalReaction>
</comment>
<evidence type="ECO:0000256" key="4">
    <source>
        <dbReference type="ARBA" id="ARBA00012173"/>
    </source>
</evidence>
<evidence type="ECO:0000259" key="12">
    <source>
        <dbReference type="Pfam" id="PF00890"/>
    </source>
</evidence>
<dbReference type="NCBIfam" id="TIGR00551">
    <property type="entry name" value="nadB"/>
    <property type="match status" value="1"/>
</dbReference>
<name>A0A238XWA2_9BACT</name>
<dbReference type="Pfam" id="PF02910">
    <property type="entry name" value="Succ_DH_flav_C"/>
    <property type="match status" value="1"/>
</dbReference>
<dbReference type="RefSeq" id="WP_089271346.1">
    <property type="nucleotide sequence ID" value="NZ_FZOC01000001.1"/>
</dbReference>
<evidence type="ECO:0000256" key="5">
    <source>
        <dbReference type="ARBA" id="ARBA00022630"/>
    </source>
</evidence>
<dbReference type="GO" id="GO:0009435">
    <property type="term" value="P:NAD+ biosynthetic process"/>
    <property type="evidence" value="ECO:0007669"/>
    <property type="project" value="UniProtKB-UniPathway"/>
</dbReference>
<proteinExistence type="inferred from homology"/>
<keyword evidence="8 11" id="KW-0560">Oxidoreductase</keyword>
<dbReference type="FunFam" id="3.90.700.10:FF:000002">
    <property type="entry name" value="L-aspartate oxidase"/>
    <property type="match status" value="1"/>
</dbReference>
<comment type="pathway">
    <text evidence="2 11">Cofactor biosynthesis; NAD(+) biosynthesis; iminoaspartate from L-aspartate (oxidase route): step 1/1.</text>
</comment>
<dbReference type="PRINTS" id="PR00411">
    <property type="entry name" value="PNDRDTASEI"/>
</dbReference>
<evidence type="ECO:0000313" key="15">
    <source>
        <dbReference type="Proteomes" id="UP000198324"/>
    </source>
</evidence>
<dbReference type="InterPro" id="IPR005288">
    <property type="entry name" value="NadB"/>
</dbReference>
<evidence type="ECO:0000256" key="3">
    <source>
        <dbReference type="ARBA" id="ARBA00008562"/>
    </source>
</evidence>
<evidence type="ECO:0000256" key="6">
    <source>
        <dbReference type="ARBA" id="ARBA00022642"/>
    </source>
</evidence>
<evidence type="ECO:0000256" key="9">
    <source>
        <dbReference type="ARBA" id="ARBA00048305"/>
    </source>
</evidence>
<keyword evidence="7 11" id="KW-0274">FAD</keyword>
<keyword evidence="15" id="KW-1185">Reference proteome</keyword>
<dbReference type="GO" id="GO:0005737">
    <property type="term" value="C:cytoplasm"/>
    <property type="evidence" value="ECO:0007669"/>
    <property type="project" value="UniProtKB-SubCell"/>
</dbReference>
<dbReference type="AlphaFoldDB" id="A0A238XWA2"/>
<comment type="subcellular location">
    <subcellularLocation>
        <location evidence="11">Cytoplasm</location>
    </subcellularLocation>
</comment>
<organism evidence="14 15">
    <name type="scientific">Humidesulfovibrio mexicanus</name>
    <dbReference type="NCBI Taxonomy" id="147047"/>
    <lineage>
        <taxon>Bacteria</taxon>
        <taxon>Pseudomonadati</taxon>
        <taxon>Thermodesulfobacteriota</taxon>
        <taxon>Desulfovibrionia</taxon>
        <taxon>Desulfovibrionales</taxon>
        <taxon>Desulfovibrionaceae</taxon>
        <taxon>Humidesulfovibrio</taxon>
    </lineage>
</organism>
<evidence type="ECO:0000313" key="14">
    <source>
        <dbReference type="EMBL" id="SNR63197.1"/>
    </source>
</evidence>
<evidence type="ECO:0000256" key="11">
    <source>
        <dbReference type="RuleBase" id="RU362049"/>
    </source>
</evidence>
<dbReference type="GO" id="GO:0008734">
    <property type="term" value="F:L-aspartate oxidase activity"/>
    <property type="evidence" value="ECO:0007669"/>
    <property type="project" value="UniProtKB-UniRule"/>
</dbReference>
<keyword evidence="6 11" id="KW-0662">Pyridine nucleotide biosynthesis</keyword>
<dbReference type="Gene3D" id="1.20.58.100">
    <property type="entry name" value="Fumarate reductase/succinate dehydrogenase flavoprotein-like, C-terminal domain"/>
    <property type="match status" value="1"/>
</dbReference>
<dbReference type="OrthoDB" id="9806724at2"/>
<dbReference type="InterPro" id="IPR003953">
    <property type="entry name" value="FAD-dep_OxRdtase_2_FAD-bd"/>
</dbReference>
<dbReference type="InterPro" id="IPR037099">
    <property type="entry name" value="Fum_R/Succ_DH_flav-like_C_sf"/>
</dbReference>
<evidence type="ECO:0000259" key="13">
    <source>
        <dbReference type="Pfam" id="PF02910"/>
    </source>
</evidence>
<dbReference type="SUPFAM" id="SSF46977">
    <property type="entry name" value="Succinate dehydrogenase/fumarate reductase flavoprotein C-terminal domain"/>
    <property type="match status" value="1"/>
</dbReference>
<dbReference type="PANTHER" id="PTHR42716:SF2">
    <property type="entry name" value="L-ASPARTATE OXIDASE, CHLOROPLASTIC"/>
    <property type="match status" value="1"/>
</dbReference>
<sequence length="530" mass="59090">MNDYRLKTDVLVIGSGIAGSIAALNLAESGADVTLITAGDDLFSGNTRLAQGGIVFHSGDDDPGILERDILNAGWKQNYLRAVRYLCHKGPKVLQKTLIDAYHVPFAHRDSDSWYFTREGGHSVARILYAKDHTGLTIMERLTQAVSENPNILVLTRRTAIDLLTTHHHATHLDFKYNLSNQCVGAYVFNETLGQVEIILSSFTVLATGGAGRIFLHSTNSKEAIGSGLSMAHRAGAKLHNLEYVQFHPTAYYQGAKRFDRRFLISEAVRGEGARLVNASGEAFMARYDQRADLAPRDIVTRAIMAELLRTGDDCVYLDTTSGMREDVSERFPTIFEKCLSQGHDMRYTPIPVVPAAHYFCGGILVDTRGRTTLERLYAAGECTCTGVHGANRLASTSLLEGMLWGYSAAQEITKRLGAKWRLTRKLMDAIPDWQNPGDIHNEDPALIAQDWATIRNTMWNYVGIIRSTARLRRAFEDLRTLSKNMHDFYRQTPISKPIIDLFHGCQTAYVVTQAAMRNKTSQGCHYRVD</sequence>
<dbReference type="InterPro" id="IPR036188">
    <property type="entry name" value="FAD/NAD-bd_sf"/>
</dbReference>
<gene>
    <name evidence="14" type="ORF">SAMN04488503_0485</name>
</gene>
<dbReference type="InterPro" id="IPR027477">
    <property type="entry name" value="Succ_DH/fumarate_Rdtase_cat_sf"/>
</dbReference>
<comment type="cofactor">
    <cofactor evidence="1 11">
        <name>FAD</name>
        <dbReference type="ChEBI" id="CHEBI:57692"/>
    </cofactor>
</comment>
<evidence type="ECO:0000256" key="10">
    <source>
        <dbReference type="NCBIfam" id="TIGR00551"/>
    </source>
</evidence>
<dbReference type="PRINTS" id="PR00368">
    <property type="entry name" value="FADPNR"/>
</dbReference>
<evidence type="ECO:0000256" key="2">
    <source>
        <dbReference type="ARBA" id="ARBA00004950"/>
    </source>
</evidence>
<comment type="similarity">
    <text evidence="3 11">Belongs to the FAD-dependent oxidoreductase 2 family. NadB subfamily.</text>
</comment>
<dbReference type="PANTHER" id="PTHR42716">
    <property type="entry name" value="L-ASPARTATE OXIDASE"/>
    <property type="match status" value="1"/>
</dbReference>